<dbReference type="HOGENOM" id="CLU_037628_6_0_10"/>
<keyword evidence="2" id="KW-0238">DNA-binding</keyword>
<name>H8KQ33_SOLCM</name>
<evidence type="ECO:0000313" key="6">
    <source>
        <dbReference type="Proteomes" id="UP000007590"/>
    </source>
</evidence>
<proteinExistence type="predicted"/>
<evidence type="ECO:0000313" key="5">
    <source>
        <dbReference type="EMBL" id="AFD06201.1"/>
    </source>
</evidence>
<dbReference type="EMBL" id="CP003349">
    <property type="protein sequence ID" value="AFD06201.1"/>
    <property type="molecule type" value="Genomic_DNA"/>
</dbReference>
<dbReference type="Proteomes" id="UP000007590">
    <property type="component" value="Chromosome"/>
</dbReference>
<dbReference type="GO" id="GO:0000976">
    <property type="term" value="F:transcription cis-regulatory region binding"/>
    <property type="evidence" value="ECO:0007669"/>
    <property type="project" value="TreeGrafter"/>
</dbReference>
<reference evidence="5" key="1">
    <citation type="submission" date="2012-02" db="EMBL/GenBank/DDBJ databases">
        <title>The complete genome of Solitalea canadensis DSM 3403.</title>
        <authorList>
            <consortium name="US DOE Joint Genome Institute (JGI-PGF)"/>
            <person name="Lucas S."/>
            <person name="Copeland A."/>
            <person name="Lapidus A."/>
            <person name="Glavina del Rio T."/>
            <person name="Dalin E."/>
            <person name="Tice H."/>
            <person name="Bruce D."/>
            <person name="Goodwin L."/>
            <person name="Pitluck S."/>
            <person name="Peters L."/>
            <person name="Ovchinnikova G."/>
            <person name="Lu M."/>
            <person name="Kyrpides N."/>
            <person name="Mavromatis K."/>
            <person name="Ivanova N."/>
            <person name="Brettin T."/>
            <person name="Detter J.C."/>
            <person name="Han C."/>
            <person name="Larimer F."/>
            <person name="Land M."/>
            <person name="Hauser L."/>
            <person name="Markowitz V."/>
            <person name="Cheng J.-F."/>
            <person name="Hugenholtz P."/>
            <person name="Woyke T."/>
            <person name="Wu D."/>
            <person name="Spring S."/>
            <person name="Schroeder M."/>
            <person name="Kopitz M."/>
            <person name="Brambilla E."/>
            <person name="Klenk H.-P."/>
            <person name="Eisen J.A."/>
        </authorList>
    </citation>
    <scope>NUCLEOTIDE SEQUENCE</scope>
    <source>
        <strain evidence="5">DSM 3403</strain>
    </source>
</reference>
<evidence type="ECO:0000256" key="2">
    <source>
        <dbReference type="ARBA" id="ARBA00023125"/>
    </source>
</evidence>
<dbReference type="PANTHER" id="PTHR30146:SF109">
    <property type="entry name" value="HTH-TYPE TRANSCRIPTIONAL REGULATOR GALS"/>
    <property type="match status" value="1"/>
</dbReference>
<dbReference type="RefSeq" id="WP_014679428.1">
    <property type="nucleotide sequence ID" value="NC_017770.1"/>
</dbReference>
<dbReference type="Pfam" id="PF00532">
    <property type="entry name" value="Peripla_BP_1"/>
    <property type="match status" value="1"/>
</dbReference>
<dbReference type="GO" id="GO:0003700">
    <property type="term" value="F:DNA-binding transcription factor activity"/>
    <property type="evidence" value="ECO:0007669"/>
    <property type="project" value="TreeGrafter"/>
</dbReference>
<organism evidence="5 6">
    <name type="scientific">Solitalea canadensis (strain ATCC 29591 / DSM 3403 / JCM 21819 / LMG 8368 / NBRC 15130 / NCIMB 12057 / USAM 9D)</name>
    <name type="common">Flexibacter canadensis</name>
    <dbReference type="NCBI Taxonomy" id="929556"/>
    <lineage>
        <taxon>Bacteria</taxon>
        <taxon>Pseudomonadati</taxon>
        <taxon>Bacteroidota</taxon>
        <taxon>Sphingobacteriia</taxon>
        <taxon>Sphingobacteriales</taxon>
        <taxon>Sphingobacteriaceae</taxon>
        <taxon>Solitalea</taxon>
    </lineage>
</organism>
<dbReference type="SUPFAM" id="SSF47413">
    <property type="entry name" value="lambda repressor-like DNA-binding domains"/>
    <property type="match status" value="1"/>
</dbReference>
<dbReference type="InterPro" id="IPR028082">
    <property type="entry name" value="Peripla_BP_I"/>
</dbReference>
<dbReference type="SUPFAM" id="SSF53822">
    <property type="entry name" value="Periplasmic binding protein-like I"/>
    <property type="match status" value="1"/>
</dbReference>
<dbReference type="eggNOG" id="COG1609">
    <property type="taxonomic scope" value="Bacteria"/>
</dbReference>
<dbReference type="CDD" id="cd01392">
    <property type="entry name" value="HTH_LacI"/>
    <property type="match status" value="1"/>
</dbReference>
<feature type="domain" description="HTH lacI-type" evidence="4">
    <location>
        <begin position="4"/>
        <end position="58"/>
    </location>
</feature>
<dbReference type="OrthoDB" id="9803256at2"/>
<evidence type="ECO:0000259" key="4">
    <source>
        <dbReference type="PROSITE" id="PS50932"/>
    </source>
</evidence>
<dbReference type="SMART" id="SM00354">
    <property type="entry name" value="HTH_LACI"/>
    <property type="match status" value="1"/>
</dbReference>
<dbReference type="Pfam" id="PF00356">
    <property type="entry name" value="LacI"/>
    <property type="match status" value="1"/>
</dbReference>
<sequence length="338" mass="38202">MKKVTIHDIAKELNITFSSVARALNDHPSISAATKEAVREVAKRLNYQQNKVASALRSGRSNVIGVMVPNLGATFFNSIILGIETVMNENGYTILLYQSSESSNHETKGIDTFLQSRVDGIISSIAMGTKDLQHYYEIKKNDIPLLLFDRAVDELGVPTVRIDDYRGGFLAAEHLIKNGCKRIVHISADQNVKSFKERFKGYKDALKQYNRPLEKELIFYGKPSIELGRDCIKQLHEKKIDFDGLFAFEDYTALGVMQQLKEYNIKVPDEIRVIGFANEAFGAYISPSLSTIDQQSVKMGEEAAKLFLKLNKDHHYYDNPPEQIVLEPILIERESSHI</sequence>
<protein>
    <submittedName>
        <fullName evidence="5">Transcriptional regulator</fullName>
    </submittedName>
</protein>
<keyword evidence="1" id="KW-0805">Transcription regulation</keyword>
<dbReference type="InterPro" id="IPR001761">
    <property type="entry name" value="Peripla_BP/Lac1_sug-bd_dom"/>
</dbReference>
<evidence type="ECO:0000256" key="1">
    <source>
        <dbReference type="ARBA" id="ARBA00023015"/>
    </source>
</evidence>
<accession>H8KQ33</accession>
<dbReference type="PANTHER" id="PTHR30146">
    <property type="entry name" value="LACI-RELATED TRANSCRIPTIONAL REPRESSOR"/>
    <property type="match status" value="1"/>
</dbReference>
<dbReference type="CDD" id="cd06267">
    <property type="entry name" value="PBP1_LacI_sugar_binding-like"/>
    <property type="match status" value="1"/>
</dbReference>
<dbReference type="KEGG" id="scn:Solca_1095"/>
<dbReference type="AlphaFoldDB" id="H8KQ33"/>
<dbReference type="InterPro" id="IPR010982">
    <property type="entry name" value="Lambda_DNA-bd_dom_sf"/>
</dbReference>
<dbReference type="PROSITE" id="PS50932">
    <property type="entry name" value="HTH_LACI_2"/>
    <property type="match status" value="1"/>
</dbReference>
<gene>
    <name evidence="5" type="ordered locus">Solca_1095</name>
</gene>
<dbReference type="Gene3D" id="3.40.50.2300">
    <property type="match status" value="2"/>
</dbReference>
<keyword evidence="6" id="KW-1185">Reference proteome</keyword>
<dbReference type="STRING" id="929556.Solca_1095"/>
<dbReference type="InterPro" id="IPR000843">
    <property type="entry name" value="HTH_LacI"/>
</dbReference>
<dbReference type="Gene3D" id="1.10.260.40">
    <property type="entry name" value="lambda repressor-like DNA-binding domains"/>
    <property type="match status" value="1"/>
</dbReference>
<keyword evidence="3" id="KW-0804">Transcription</keyword>
<evidence type="ECO:0000256" key="3">
    <source>
        <dbReference type="ARBA" id="ARBA00023163"/>
    </source>
</evidence>